<reference evidence="3 4" key="1">
    <citation type="submission" date="2024-10" db="EMBL/GenBank/DDBJ databases">
        <title>The Natural Products Discovery Center: Release of the First 8490 Sequenced Strains for Exploring Actinobacteria Biosynthetic Diversity.</title>
        <authorList>
            <person name="Kalkreuter E."/>
            <person name="Kautsar S.A."/>
            <person name="Yang D."/>
            <person name="Bader C.D."/>
            <person name="Teijaro C.N."/>
            <person name="Fluegel L."/>
            <person name="Davis C.M."/>
            <person name="Simpson J.R."/>
            <person name="Lauterbach L."/>
            <person name="Steele A.D."/>
            <person name="Gui C."/>
            <person name="Meng S."/>
            <person name="Li G."/>
            <person name="Viehrig K."/>
            <person name="Ye F."/>
            <person name="Su P."/>
            <person name="Kiefer A.F."/>
            <person name="Nichols A."/>
            <person name="Cepeda A.J."/>
            <person name="Yan W."/>
            <person name="Fan B."/>
            <person name="Jiang Y."/>
            <person name="Adhikari A."/>
            <person name="Zheng C.-J."/>
            <person name="Schuster L."/>
            <person name="Cowan T.M."/>
            <person name="Smanski M.J."/>
            <person name="Chevrette M.G."/>
            <person name="De Carvalho L.P.S."/>
            <person name="Shen B."/>
        </authorList>
    </citation>
    <scope>NUCLEOTIDE SEQUENCE [LARGE SCALE GENOMIC DNA]</scope>
    <source>
        <strain evidence="3 4">NPDC053399</strain>
    </source>
</reference>
<feature type="region of interest" description="Disordered" evidence="1">
    <location>
        <begin position="119"/>
        <end position="186"/>
    </location>
</feature>
<organism evidence="3 4">
    <name type="scientific">Streptomyces fildesensis</name>
    <dbReference type="NCBI Taxonomy" id="375757"/>
    <lineage>
        <taxon>Bacteria</taxon>
        <taxon>Bacillati</taxon>
        <taxon>Actinomycetota</taxon>
        <taxon>Actinomycetes</taxon>
        <taxon>Kitasatosporales</taxon>
        <taxon>Streptomycetaceae</taxon>
        <taxon>Streptomyces</taxon>
    </lineage>
</organism>
<keyword evidence="4" id="KW-1185">Reference proteome</keyword>
<dbReference type="RefSeq" id="WP_399644293.1">
    <property type="nucleotide sequence ID" value="NZ_JBITYG010000001.1"/>
</dbReference>
<accession>A0ABW8BZY9</accession>
<evidence type="ECO:0000313" key="3">
    <source>
        <dbReference type="EMBL" id="MFI9099740.1"/>
    </source>
</evidence>
<evidence type="ECO:0000256" key="2">
    <source>
        <dbReference type="SAM" id="Phobius"/>
    </source>
</evidence>
<evidence type="ECO:0000313" key="4">
    <source>
        <dbReference type="Proteomes" id="UP001614394"/>
    </source>
</evidence>
<feature type="transmembrane region" description="Helical" evidence="2">
    <location>
        <begin position="90"/>
        <end position="114"/>
    </location>
</feature>
<sequence length="321" mass="34006">MSHWDADRQQWVRGPQTGQPPEEPYEPPVYPREEPYEPPVYPPPPVYRPATHGTTHDATRYEPVLGPAFGPPPGLPPGPPPGPPQGWSRATVLTAVVASVVLVAGLGFGGWALLRHHDGNKEAQPGSSSPPFDQPSTDGTTDGTTDPGTPSESTTDAPSYSPSTDGPTPAPSGYVRTSDPAGFALDVPEGWQRSTEGDSVFYKTADGNSLIQVFALRGPETTPYESLVATEVTVSKNPGYHRIGLQQLGSGAGDPAQLEYSYVRADGTVRHVVVQAFTDPSTVQYALLVAGPDGDWTAHQEVFRNLLSSFCTTGHCPSGIG</sequence>
<feature type="region of interest" description="Disordered" evidence="1">
    <location>
        <begin position="1"/>
        <end position="87"/>
    </location>
</feature>
<evidence type="ECO:0008006" key="5">
    <source>
        <dbReference type="Google" id="ProtNLM"/>
    </source>
</evidence>
<feature type="compositionally biased region" description="Low complexity" evidence="1">
    <location>
        <begin position="135"/>
        <end position="151"/>
    </location>
</feature>
<name>A0ABW8BZY9_9ACTN</name>
<keyword evidence="2" id="KW-0472">Membrane</keyword>
<feature type="compositionally biased region" description="Pro residues" evidence="1">
    <location>
        <begin position="69"/>
        <end position="84"/>
    </location>
</feature>
<protein>
    <recommendedName>
        <fullName evidence="5">Serine/arginine repetitive matrix protein 2</fullName>
    </recommendedName>
</protein>
<comment type="caution">
    <text evidence="3">The sequence shown here is derived from an EMBL/GenBank/DDBJ whole genome shotgun (WGS) entry which is preliminary data.</text>
</comment>
<keyword evidence="2" id="KW-0812">Transmembrane</keyword>
<gene>
    <name evidence="3" type="ORF">ACIGXA_04380</name>
</gene>
<feature type="compositionally biased region" description="Basic and acidic residues" evidence="1">
    <location>
        <begin position="1"/>
        <end position="10"/>
    </location>
</feature>
<feature type="compositionally biased region" description="Polar residues" evidence="1">
    <location>
        <begin position="152"/>
        <end position="166"/>
    </location>
</feature>
<evidence type="ECO:0000256" key="1">
    <source>
        <dbReference type="SAM" id="MobiDB-lite"/>
    </source>
</evidence>
<proteinExistence type="predicted"/>
<keyword evidence="2" id="KW-1133">Transmembrane helix</keyword>
<feature type="compositionally biased region" description="Pro residues" evidence="1">
    <location>
        <begin position="37"/>
        <end position="47"/>
    </location>
</feature>
<dbReference type="EMBL" id="JBITYG010000001">
    <property type="protein sequence ID" value="MFI9099740.1"/>
    <property type="molecule type" value="Genomic_DNA"/>
</dbReference>
<dbReference type="Proteomes" id="UP001614394">
    <property type="component" value="Unassembled WGS sequence"/>
</dbReference>